<dbReference type="RefSeq" id="WP_220124509.1">
    <property type="nucleotide sequence ID" value="NZ_UAUF01000002.1"/>
</dbReference>
<dbReference type="EMBL" id="UAUF01000002">
    <property type="protein sequence ID" value="SPZ00302.1"/>
    <property type="molecule type" value="Genomic_DNA"/>
</dbReference>
<proteinExistence type="predicted"/>
<dbReference type="AlphaFoldDB" id="A0A2X2BV79"/>
<protein>
    <submittedName>
        <fullName evidence="1">Uncharacterized protein</fullName>
    </submittedName>
</protein>
<name>A0A2X2BV79_PSELU</name>
<reference evidence="1 2" key="1">
    <citation type="submission" date="2018-06" db="EMBL/GenBank/DDBJ databases">
        <authorList>
            <consortium name="Pathogen Informatics"/>
            <person name="Doyle S."/>
        </authorList>
    </citation>
    <scope>NUCLEOTIDE SEQUENCE [LARGE SCALE GENOMIC DNA]</scope>
    <source>
        <strain evidence="1 2">NCTC11842</strain>
    </source>
</reference>
<evidence type="ECO:0000313" key="2">
    <source>
        <dbReference type="Proteomes" id="UP000250443"/>
    </source>
</evidence>
<evidence type="ECO:0000313" key="1">
    <source>
        <dbReference type="EMBL" id="SPZ00302.1"/>
    </source>
</evidence>
<sequence>MTKNFQLVDVVSALKAKANQVRRTVTPRGLATLGVMGAMGAMMVVPEAAMAGTGGASLRMCGKRWWTGRRERWAGSLPSVSSWSVRALALFASR</sequence>
<organism evidence="1 2">
    <name type="scientific">Pseudomonas luteola</name>
    <dbReference type="NCBI Taxonomy" id="47886"/>
    <lineage>
        <taxon>Bacteria</taxon>
        <taxon>Pseudomonadati</taxon>
        <taxon>Pseudomonadota</taxon>
        <taxon>Gammaproteobacteria</taxon>
        <taxon>Pseudomonadales</taxon>
        <taxon>Pseudomonadaceae</taxon>
        <taxon>Pseudomonas</taxon>
    </lineage>
</organism>
<gene>
    <name evidence="1" type="ORF">NCTC11842_00451</name>
</gene>
<dbReference type="Proteomes" id="UP000250443">
    <property type="component" value="Unassembled WGS sequence"/>
</dbReference>
<accession>A0A2X2BV79</accession>